<keyword evidence="3 7" id="KW-0032">Aminotransferase</keyword>
<dbReference type="Gene3D" id="3.40.640.10">
    <property type="entry name" value="Type I PLP-dependent aspartate aminotransferase-like (Major domain)"/>
    <property type="match status" value="1"/>
</dbReference>
<dbReference type="InterPro" id="IPR015421">
    <property type="entry name" value="PyrdxlP-dep_Trfase_major"/>
</dbReference>
<dbReference type="Gene3D" id="3.90.1150.10">
    <property type="entry name" value="Aspartate Aminotransferase, domain 1"/>
    <property type="match status" value="1"/>
</dbReference>
<dbReference type="HAMAP" id="MF_01023">
    <property type="entry name" value="HisC_aminotrans_2"/>
    <property type="match status" value="1"/>
</dbReference>
<evidence type="ECO:0000259" key="8">
    <source>
        <dbReference type="Pfam" id="PF00155"/>
    </source>
</evidence>
<dbReference type="RefSeq" id="WP_066395467.1">
    <property type="nucleotide sequence ID" value="NZ_JAGIKZ010000008.1"/>
</dbReference>
<dbReference type="InterPro" id="IPR005861">
    <property type="entry name" value="HisP_aminotrans"/>
</dbReference>
<sequence>MKWKEQLLHLNSYQPGKSIDEVKSLYGLDSVVKLASNENPFGCSKNARQAMSLSNSEFPLYPDGYATDIRTALAKHLAVTEEQLVFGNGSDELIQMISRALLSSGRNTVMAESTFPQYRHNAVIEDAEIREIPLRNGEHDLDRMLEAIDHNTSIVWICNPNNPTGHYIAENELRSFLERVPTDTLVVLDEAYYEYVVADDYSKSTHLLSTFSNIIILRTFSKIYGLASLRLGYGISSAEIIRTLEPVRAPFNVNLIAQSVGIAALSDQSFISECREKNRNGLDQFYRFCNENRLDYYPSQANFILINFRTDGNEVFQYLLERGYIVRSGRALGFPTSVRVTVGSQAQNEGVIKEMGEYITSIRKVSEGVKQ</sequence>
<accession>A0ABS4REP4</accession>
<evidence type="ECO:0000256" key="7">
    <source>
        <dbReference type="HAMAP-Rule" id="MF_01023"/>
    </source>
</evidence>
<dbReference type="PANTHER" id="PTHR43643:SF3">
    <property type="entry name" value="HISTIDINOL-PHOSPHATE AMINOTRANSFERASE"/>
    <property type="match status" value="1"/>
</dbReference>
<feature type="domain" description="Aminotransferase class I/classII large" evidence="8">
    <location>
        <begin position="31"/>
        <end position="352"/>
    </location>
</feature>
<keyword evidence="7" id="KW-0028">Amino-acid biosynthesis</keyword>
<dbReference type="Proteomes" id="UP001519293">
    <property type="component" value="Unassembled WGS sequence"/>
</dbReference>
<protein>
    <recommendedName>
        <fullName evidence="7">Histidinol-phosphate aminotransferase</fullName>
        <ecNumber evidence="7">2.6.1.9</ecNumber>
    </recommendedName>
    <alternativeName>
        <fullName evidence="7">Imidazole acetol-phosphate transaminase</fullName>
    </alternativeName>
</protein>
<evidence type="ECO:0000256" key="3">
    <source>
        <dbReference type="ARBA" id="ARBA00022576"/>
    </source>
</evidence>
<dbReference type="InterPro" id="IPR004839">
    <property type="entry name" value="Aminotransferase_I/II_large"/>
</dbReference>
<comment type="catalytic activity">
    <reaction evidence="7">
        <text>L-histidinol phosphate + 2-oxoglutarate = 3-(imidazol-4-yl)-2-oxopropyl phosphate + L-glutamate</text>
        <dbReference type="Rhea" id="RHEA:23744"/>
        <dbReference type="ChEBI" id="CHEBI:16810"/>
        <dbReference type="ChEBI" id="CHEBI:29985"/>
        <dbReference type="ChEBI" id="CHEBI:57766"/>
        <dbReference type="ChEBI" id="CHEBI:57980"/>
        <dbReference type="EC" id="2.6.1.9"/>
    </reaction>
</comment>
<evidence type="ECO:0000256" key="1">
    <source>
        <dbReference type="ARBA" id="ARBA00001933"/>
    </source>
</evidence>
<dbReference type="InterPro" id="IPR050106">
    <property type="entry name" value="HistidinolP_aminotransfase"/>
</dbReference>
<evidence type="ECO:0000313" key="10">
    <source>
        <dbReference type="Proteomes" id="UP001519293"/>
    </source>
</evidence>
<comment type="caution">
    <text evidence="9">The sequence shown here is derived from an EMBL/GenBank/DDBJ whole genome shotgun (WGS) entry which is preliminary data.</text>
</comment>
<keyword evidence="6 7" id="KW-0368">Histidine biosynthesis</keyword>
<evidence type="ECO:0000256" key="6">
    <source>
        <dbReference type="ARBA" id="ARBA00023102"/>
    </source>
</evidence>
<dbReference type="Pfam" id="PF00155">
    <property type="entry name" value="Aminotran_1_2"/>
    <property type="match status" value="1"/>
</dbReference>
<dbReference type="NCBIfam" id="TIGR01141">
    <property type="entry name" value="hisC"/>
    <property type="match status" value="1"/>
</dbReference>
<reference evidence="9 10" key="1">
    <citation type="submission" date="2021-03" db="EMBL/GenBank/DDBJ databases">
        <title>Genomic Encyclopedia of Type Strains, Phase IV (KMG-IV): sequencing the most valuable type-strain genomes for metagenomic binning, comparative biology and taxonomic classification.</title>
        <authorList>
            <person name="Goeker M."/>
        </authorList>
    </citation>
    <scope>NUCLEOTIDE SEQUENCE [LARGE SCALE GENOMIC DNA]</scope>
    <source>
        <strain evidence="9 10">DSM 26675</strain>
    </source>
</reference>
<dbReference type="SUPFAM" id="SSF53383">
    <property type="entry name" value="PLP-dependent transferases"/>
    <property type="match status" value="1"/>
</dbReference>
<dbReference type="InterPro" id="IPR015424">
    <property type="entry name" value="PyrdxlP-dep_Trfase"/>
</dbReference>
<organism evidence="9 10">
    <name type="scientific">Cytobacillus eiseniae</name>
    <dbReference type="NCBI Taxonomy" id="762947"/>
    <lineage>
        <taxon>Bacteria</taxon>
        <taxon>Bacillati</taxon>
        <taxon>Bacillota</taxon>
        <taxon>Bacilli</taxon>
        <taxon>Bacillales</taxon>
        <taxon>Bacillaceae</taxon>
        <taxon>Cytobacillus</taxon>
    </lineage>
</organism>
<feature type="modified residue" description="N6-(pyridoxal phosphate)lysine" evidence="7">
    <location>
        <position position="222"/>
    </location>
</feature>
<dbReference type="PANTHER" id="PTHR43643">
    <property type="entry name" value="HISTIDINOL-PHOSPHATE AMINOTRANSFERASE 2"/>
    <property type="match status" value="1"/>
</dbReference>
<evidence type="ECO:0000256" key="5">
    <source>
        <dbReference type="ARBA" id="ARBA00022898"/>
    </source>
</evidence>
<dbReference type="GO" id="GO:0004400">
    <property type="term" value="F:histidinol-phosphate transaminase activity"/>
    <property type="evidence" value="ECO:0007669"/>
    <property type="project" value="UniProtKB-EC"/>
</dbReference>
<dbReference type="EC" id="2.6.1.9" evidence="7"/>
<evidence type="ECO:0000256" key="4">
    <source>
        <dbReference type="ARBA" id="ARBA00022679"/>
    </source>
</evidence>
<keyword evidence="5 7" id="KW-0663">Pyridoxal phosphate</keyword>
<comment type="pathway">
    <text evidence="7">Amino-acid biosynthesis; L-histidine biosynthesis; L-histidine from 5-phospho-alpha-D-ribose 1-diphosphate: step 7/9.</text>
</comment>
<name>A0ABS4REP4_9BACI</name>
<comment type="similarity">
    <text evidence="7">Belongs to the class-II pyridoxal-phosphate-dependent aminotransferase family. Histidinol-phosphate aminotransferase subfamily.</text>
</comment>
<comment type="cofactor">
    <cofactor evidence="1 7">
        <name>pyridoxal 5'-phosphate</name>
        <dbReference type="ChEBI" id="CHEBI:597326"/>
    </cofactor>
</comment>
<evidence type="ECO:0000256" key="2">
    <source>
        <dbReference type="ARBA" id="ARBA00011738"/>
    </source>
</evidence>
<keyword evidence="10" id="KW-1185">Reference proteome</keyword>
<dbReference type="CDD" id="cd00609">
    <property type="entry name" value="AAT_like"/>
    <property type="match status" value="1"/>
</dbReference>
<comment type="subunit">
    <text evidence="2 7">Homodimer.</text>
</comment>
<dbReference type="EMBL" id="JAGIKZ010000008">
    <property type="protein sequence ID" value="MBP2241371.1"/>
    <property type="molecule type" value="Genomic_DNA"/>
</dbReference>
<proteinExistence type="inferred from homology"/>
<dbReference type="InterPro" id="IPR015422">
    <property type="entry name" value="PyrdxlP-dep_Trfase_small"/>
</dbReference>
<evidence type="ECO:0000313" key="9">
    <source>
        <dbReference type="EMBL" id="MBP2241371.1"/>
    </source>
</evidence>
<gene>
    <name evidence="7" type="primary">hisC</name>
    <name evidence="9" type="ORF">J2Z40_001933</name>
</gene>
<keyword evidence="4 7" id="KW-0808">Transferase</keyword>